<gene>
    <name evidence="10" type="ORF">K435DRAFT_860030</name>
</gene>
<dbReference type="InterPro" id="IPR044669">
    <property type="entry name" value="YneE/VCCN1/2-like"/>
</dbReference>
<evidence type="ECO:0000313" key="11">
    <source>
        <dbReference type="Proteomes" id="UP000297245"/>
    </source>
</evidence>
<evidence type="ECO:0000313" key="10">
    <source>
        <dbReference type="EMBL" id="THU94951.1"/>
    </source>
</evidence>
<organism evidence="10 11">
    <name type="scientific">Dendrothele bispora (strain CBS 962.96)</name>
    <dbReference type="NCBI Taxonomy" id="1314807"/>
    <lineage>
        <taxon>Eukaryota</taxon>
        <taxon>Fungi</taxon>
        <taxon>Dikarya</taxon>
        <taxon>Basidiomycota</taxon>
        <taxon>Agaricomycotina</taxon>
        <taxon>Agaricomycetes</taxon>
        <taxon>Agaricomycetidae</taxon>
        <taxon>Agaricales</taxon>
        <taxon>Agaricales incertae sedis</taxon>
        <taxon>Dendrothele</taxon>
    </lineage>
</organism>
<evidence type="ECO:0000256" key="6">
    <source>
        <dbReference type="ARBA" id="ARBA00023065"/>
    </source>
</evidence>
<dbReference type="GO" id="GO:0005254">
    <property type="term" value="F:chloride channel activity"/>
    <property type="evidence" value="ECO:0007669"/>
    <property type="project" value="InterPro"/>
</dbReference>
<dbReference type="PANTHER" id="PTHR33281:SF19">
    <property type="entry name" value="VOLTAGE-DEPENDENT ANION CHANNEL-FORMING PROTEIN YNEE"/>
    <property type="match status" value="1"/>
</dbReference>
<dbReference type="AlphaFoldDB" id="A0A4S8LZL6"/>
<evidence type="ECO:0000256" key="2">
    <source>
        <dbReference type="ARBA" id="ARBA00022448"/>
    </source>
</evidence>
<dbReference type="PANTHER" id="PTHR33281">
    <property type="entry name" value="UPF0187 PROTEIN YNEE"/>
    <property type="match status" value="1"/>
</dbReference>
<dbReference type="Proteomes" id="UP000297245">
    <property type="component" value="Unassembled WGS sequence"/>
</dbReference>
<keyword evidence="6" id="KW-0406">Ion transport</keyword>
<evidence type="ECO:0000256" key="3">
    <source>
        <dbReference type="ARBA" id="ARBA00022475"/>
    </source>
</evidence>
<evidence type="ECO:0000256" key="4">
    <source>
        <dbReference type="ARBA" id="ARBA00022692"/>
    </source>
</evidence>
<feature type="transmembrane region" description="Helical" evidence="9">
    <location>
        <begin position="193"/>
        <end position="214"/>
    </location>
</feature>
<dbReference type="GO" id="GO:0005886">
    <property type="term" value="C:plasma membrane"/>
    <property type="evidence" value="ECO:0007669"/>
    <property type="project" value="UniProtKB-SubCell"/>
</dbReference>
<protein>
    <submittedName>
        <fullName evidence="10">UPF0187-domain-containing protein</fullName>
    </submittedName>
</protein>
<keyword evidence="11" id="KW-1185">Reference proteome</keyword>
<feature type="compositionally biased region" description="Basic and acidic residues" evidence="8">
    <location>
        <begin position="71"/>
        <end position="82"/>
    </location>
</feature>
<feature type="compositionally biased region" description="Polar residues" evidence="8">
    <location>
        <begin position="87"/>
        <end position="96"/>
    </location>
</feature>
<evidence type="ECO:0000256" key="9">
    <source>
        <dbReference type="SAM" id="Phobius"/>
    </source>
</evidence>
<sequence>MTPTYQRLPWYYISPTCSPVVPSTVLVLTVPSVDPTLLYRSDSFFLSSLRSLLSSRPSTRKEPNPTGPRRVNGEKKRYEALPRDALGSTSSSSRHWSPNAYMDPAHSSVPRNTLLHSRQKSTNENDFWCWRIEGRFPGTSLGGIISCLSTMEETLSALERILTTPLPFVYSVHICHTVCIYLFFLPFQLLCDFHYYTIPGVSIAAFIYLGLLAAGEEIEQPFGYDENDLDLDMFVREIIHVDVVNLKKSLCLPEGEVRRTVKMRRSMSLRVSEFTVVEGDGNGCRESEEEY</sequence>
<name>A0A4S8LZL6_DENBC</name>
<dbReference type="Pfam" id="PF25539">
    <property type="entry name" value="Bestrophin_2"/>
    <property type="match status" value="1"/>
</dbReference>
<proteinExistence type="predicted"/>
<feature type="transmembrane region" description="Helical" evidence="9">
    <location>
        <begin position="168"/>
        <end position="187"/>
    </location>
</feature>
<dbReference type="OrthoDB" id="1368at2759"/>
<reference evidence="10 11" key="1">
    <citation type="journal article" date="2019" name="Nat. Ecol. Evol.">
        <title>Megaphylogeny resolves global patterns of mushroom evolution.</title>
        <authorList>
            <person name="Varga T."/>
            <person name="Krizsan K."/>
            <person name="Foldi C."/>
            <person name="Dima B."/>
            <person name="Sanchez-Garcia M."/>
            <person name="Sanchez-Ramirez S."/>
            <person name="Szollosi G.J."/>
            <person name="Szarkandi J.G."/>
            <person name="Papp V."/>
            <person name="Albert L."/>
            <person name="Andreopoulos W."/>
            <person name="Angelini C."/>
            <person name="Antonin V."/>
            <person name="Barry K.W."/>
            <person name="Bougher N.L."/>
            <person name="Buchanan P."/>
            <person name="Buyck B."/>
            <person name="Bense V."/>
            <person name="Catcheside P."/>
            <person name="Chovatia M."/>
            <person name="Cooper J."/>
            <person name="Damon W."/>
            <person name="Desjardin D."/>
            <person name="Finy P."/>
            <person name="Geml J."/>
            <person name="Haridas S."/>
            <person name="Hughes K."/>
            <person name="Justo A."/>
            <person name="Karasinski D."/>
            <person name="Kautmanova I."/>
            <person name="Kiss B."/>
            <person name="Kocsube S."/>
            <person name="Kotiranta H."/>
            <person name="LaButti K.M."/>
            <person name="Lechner B.E."/>
            <person name="Liimatainen K."/>
            <person name="Lipzen A."/>
            <person name="Lukacs Z."/>
            <person name="Mihaltcheva S."/>
            <person name="Morgado L.N."/>
            <person name="Niskanen T."/>
            <person name="Noordeloos M.E."/>
            <person name="Ohm R.A."/>
            <person name="Ortiz-Santana B."/>
            <person name="Ovrebo C."/>
            <person name="Racz N."/>
            <person name="Riley R."/>
            <person name="Savchenko A."/>
            <person name="Shiryaev A."/>
            <person name="Soop K."/>
            <person name="Spirin V."/>
            <person name="Szebenyi C."/>
            <person name="Tomsovsky M."/>
            <person name="Tulloss R.E."/>
            <person name="Uehling J."/>
            <person name="Grigoriev I.V."/>
            <person name="Vagvolgyi C."/>
            <person name="Papp T."/>
            <person name="Martin F.M."/>
            <person name="Miettinen O."/>
            <person name="Hibbett D.S."/>
            <person name="Nagy L.G."/>
        </authorList>
    </citation>
    <scope>NUCLEOTIDE SEQUENCE [LARGE SCALE GENOMIC DNA]</scope>
    <source>
        <strain evidence="10 11">CBS 962.96</strain>
    </source>
</reference>
<evidence type="ECO:0000256" key="8">
    <source>
        <dbReference type="SAM" id="MobiDB-lite"/>
    </source>
</evidence>
<dbReference type="EMBL" id="ML179212">
    <property type="protein sequence ID" value="THU94951.1"/>
    <property type="molecule type" value="Genomic_DNA"/>
</dbReference>
<comment type="subcellular location">
    <subcellularLocation>
        <location evidence="1">Cell membrane</location>
        <topology evidence="1">Multi-pass membrane protein</topology>
    </subcellularLocation>
</comment>
<keyword evidence="3" id="KW-1003">Cell membrane</keyword>
<evidence type="ECO:0000256" key="7">
    <source>
        <dbReference type="ARBA" id="ARBA00023136"/>
    </source>
</evidence>
<accession>A0A4S8LZL6</accession>
<keyword evidence="5 9" id="KW-1133">Transmembrane helix</keyword>
<evidence type="ECO:0000256" key="5">
    <source>
        <dbReference type="ARBA" id="ARBA00022989"/>
    </source>
</evidence>
<feature type="region of interest" description="Disordered" evidence="8">
    <location>
        <begin position="55"/>
        <end position="99"/>
    </location>
</feature>
<evidence type="ECO:0000256" key="1">
    <source>
        <dbReference type="ARBA" id="ARBA00004651"/>
    </source>
</evidence>
<keyword evidence="7 9" id="KW-0472">Membrane</keyword>
<keyword evidence="4 9" id="KW-0812">Transmembrane</keyword>
<keyword evidence="2" id="KW-0813">Transport</keyword>